<dbReference type="EMBL" id="GQ409537">
    <property type="protein sequence ID" value="ADE34507.1"/>
    <property type="molecule type" value="Genomic_DNA"/>
</dbReference>
<organism evidence="6">
    <name type="scientific">Streptomyces sp. SF2575</name>
    <dbReference type="NCBI Taxonomy" id="746675"/>
    <lineage>
        <taxon>Bacteria</taxon>
        <taxon>Bacillati</taxon>
        <taxon>Actinomycetota</taxon>
        <taxon>Actinomycetes</taxon>
        <taxon>Kitasatosporales</taxon>
        <taxon>Streptomycetaceae</taxon>
        <taxon>Streptomyces</taxon>
    </lineage>
</organism>
<dbReference type="PANTHER" id="PTHR11236">
    <property type="entry name" value="AMINOBENZOATE/ANTHRANILATE SYNTHASE"/>
    <property type="match status" value="1"/>
</dbReference>
<dbReference type="NCBIfam" id="TIGR03494">
    <property type="entry name" value="salicyl_syn"/>
    <property type="match status" value="1"/>
</dbReference>
<sequence length="441" mass="48119">MESTADKHYFETKIALTEEPLTAATRLAAAGLHADYMVYENAGRWSYAGGALAEITLDRNGARLRHTEEVLLPWDGRPLQQVERLLESVRVAGWRAYGWAAFELSYAKEGDLSHIEDERLLHLVVPQTEILLDDGVAHLRSADPQTLAAALEALSREGVPHPDRPVAVDVQQVGAEEYRKAVASAVRDIQDQKLQKVIFSRVVPVEDEIDLVDTYLVGRRGNSPARSFLLNMGGVEAAGFSPEIVVQVDDQGRVTSQPLAGTRALTQDPAENLRLRTELLADPKEVYEHAISVKIGWDELIEVCEPGTVDVVEFMTVKERGSVQHLASRVSGQLASGRHAWDAFGAVFPAVTASGVPKDAAYASIRSHESELRGLYSGAVLTVEQGGAMDAALVLRAVYRQNGRTWLRAGAGIVGQSLPDREFEETCEKLGSVARFLVPAV</sequence>
<dbReference type="PANTHER" id="PTHR11236:SF48">
    <property type="entry name" value="ISOCHORISMATE SYNTHASE MENF"/>
    <property type="match status" value="1"/>
</dbReference>
<protein>
    <submittedName>
        <fullName evidence="6">SsfH</fullName>
    </submittedName>
</protein>
<dbReference type="GO" id="GO:0008909">
    <property type="term" value="F:isochorismate synthase activity"/>
    <property type="evidence" value="ECO:0007669"/>
    <property type="project" value="InterPro"/>
</dbReference>
<evidence type="ECO:0000256" key="2">
    <source>
        <dbReference type="ARBA" id="ARBA00022723"/>
    </source>
</evidence>
<accession>D6MSW9</accession>
<evidence type="ECO:0000313" key="6">
    <source>
        <dbReference type="EMBL" id="ADE34507.1"/>
    </source>
</evidence>
<dbReference type="InterPro" id="IPR019996">
    <property type="entry name" value="Salicylate_synthase"/>
</dbReference>
<dbReference type="GO" id="GO:0016833">
    <property type="term" value="F:oxo-acid-lyase activity"/>
    <property type="evidence" value="ECO:0007669"/>
    <property type="project" value="InterPro"/>
</dbReference>
<dbReference type="InterPro" id="IPR019999">
    <property type="entry name" value="Anth_synth_I-like"/>
</dbReference>
<dbReference type="AlphaFoldDB" id="D6MSW9"/>
<feature type="domain" description="Chorismate-utilising enzyme C-terminal" evidence="5">
    <location>
        <begin position="176"/>
        <end position="429"/>
    </location>
</feature>
<comment type="cofactor">
    <cofactor evidence="1">
        <name>Mg(2+)</name>
        <dbReference type="ChEBI" id="CHEBI:18420"/>
    </cofactor>
</comment>
<dbReference type="SUPFAM" id="SSF56322">
    <property type="entry name" value="ADC synthase"/>
    <property type="match status" value="1"/>
</dbReference>
<dbReference type="InterPro" id="IPR015890">
    <property type="entry name" value="Chorismate_C"/>
</dbReference>
<keyword evidence="3" id="KW-0460">Magnesium</keyword>
<evidence type="ECO:0000256" key="4">
    <source>
        <dbReference type="ARBA" id="ARBA00023239"/>
    </source>
</evidence>
<dbReference type="Gene3D" id="3.60.120.10">
    <property type="entry name" value="Anthranilate synthase"/>
    <property type="match status" value="1"/>
</dbReference>
<dbReference type="InterPro" id="IPR005801">
    <property type="entry name" value="ADC_synthase"/>
</dbReference>
<keyword evidence="2" id="KW-0479">Metal-binding</keyword>
<evidence type="ECO:0000256" key="3">
    <source>
        <dbReference type="ARBA" id="ARBA00022842"/>
    </source>
</evidence>
<evidence type="ECO:0000256" key="1">
    <source>
        <dbReference type="ARBA" id="ARBA00001946"/>
    </source>
</evidence>
<dbReference type="GO" id="GO:0046872">
    <property type="term" value="F:metal ion binding"/>
    <property type="evidence" value="ECO:0007669"/>
    <property type="project" value="UniProtKB-KW"/>
</dbReference>
<dbReference type="Pfam" id="PF00425">
    <property type="entry name" value="Chorismate_bind"/>
    <property type="match status" value="1"/>
</dbReference>
<gene>
    <name evidence="6" type="primary">ssfH</name>
</gene>
<keyword evidence="4" id="KW-0456">Lyase</keyword>
<reference evidence="6" key="1">
    <citation type="journal article" date="2009" name="J. Am. Chem. Soc.">
        <title>Biochemical analysis of the biosynthetic pathway of an anticancer tetracycline SF2575.</title>
        <authorList>
            <person name="Pickens L.B."/>
            <person name="Kim W."/>
            <person name="Wang P."/>
            <person name="Zhou H."/>
            <person name="Watanabe K."/>
            <person name="Gomi S."/>
            <person name="Tang Y."/>
        </authorList>
    </citation>
    <scope>NUCLEOTIDE SEQUENCE</scope>
    <source>
        <strain evidence="6">SF2575</strain>
    </source>
</reference>
<evidence type="ECO:0000259" key="5">
    <source>
        <dbReference type="Pfam" id="PF00425"/>
    </source>
</evidence>
<dbReference type="GO" id="GO:0000162">
    <property type="term" value="P:L-tryptophan biosynthetic process"/>
    <property type="evidence" value="ECO:0007669"/>
    <property type="project" value="TreeGrafter"/>
</dbReference>
<name>D6MSW9_9ACTN</name>
<proteinExistence type="predicted"/>